<name>A0AAF0D303_ODILC</name>
<keyword evidence="2" id="KW-0479">Metal-binding</keyword>
<evidence type="ECO:0000313" key="6">
    <source>
        <dbReference type="Proteomes" id="UP000186851"/>
    </source>
</evidence>
<dbReference type="PANTHER" id="PTHR43668">
    <property type="entry name" value="ALLANTOINASE"/>
    <property type="match status" value="1"/>
</dbReference>
<dbReference type="InterPro" id="IPR002195">
    <property type="entry name" value="Dihydroorotase_CS"/>
</dbReference>
<dbReference type="InterPro" id="IPR050138">
    <property type="entry name" value="DHOase/Allantoinase_Hydrolase"/>
</dbReference>
<dbReference type="GO" id="GO:0006145">
    <property type="term" value="P:purine nucleobase catabolic process"/>
    <property type="evidence" value="ECO:0007669"/>
    <property type="project" value="TreeGrafter"/>
</dbReference>
<dbReference type="KEGG" id="oyw:OdinLCB4_002160"/>
<dbReference type="SUPFAM" id="SSF51556">
    <property type="entry name" value="Metallo-dependent hydrolases"/>
    <property type="match status" value="1"/>
</dbReference>
<dbReference type="PROSITE" id="PS00483">
    <property type="entry name" value="DIHYDROOROTASE_2"/>
    <property type="match status" value="1"/>
</dbReference>
<dbReference type="Pfam" id="PF01979">
    <property type="entry name" value="Amidohydro_1"/>
    <property type="match status" value="1"/>
</dbReference>
<gene>
    <name evidence="5" type="ORF">OdinLCB4_002160</name>
</gene>
<dbReference type="AlphaFoldDB" id="A0AAF0D303"/>
<keyword evidence="3" id="KW-0378">Hydrolase</keyword>
<evidence type="ECO:0000313" key="5">
    <source>
        <dbReference type="EMBL" id="WEU40746.1"/>
    </source>
</evidence>
<protein>
    <submittedName>
        <fullName evidence="5">Dihydroorotase family protein</fullName>
    </submittedName>
</protein>
<dbReference type="NCBIfam" id="TIGR00857">
    <property type="entry name" value="pyrC_multi"/>
    <property type="match status" value="1"/>
</dbReference>
<dbReference type="PANTHER" id="PTHR43668:SF2">
    <property type="entry name" value="ALLANTOINASE"/>
    <property type="match status" value="1"/>
</dbReference>
<evidence type="ECO:0000256" key="3">
    <source>
        <dbReference type="ARBA" id="ARBA00022801"/>
    </source>
</evidence>
<evidence type="ECO:0000256" key="1">
    <source>
        <dbReference type="ARBA" id="ARBA00001947"/>
    </source>
</evidence>
<evidence type="ECO:0000256" key="2">
    <source>
        <dbReference type="ARBA" id="ARBA00022723"/>
    </source>
</evidence>
<reference evidence="5" key="1">
    <citation type="journal article" date="2017" name="Nature">
        <title>Asgard archaea illuminate the origin of eukaryotic cellular complexity.</title>
        <authorList>
            <person name="Zaremba-Niedzwiedzka K."/>
            <person name="Caceres E.F."/>
            <person name="Saw J.H."/>
            <person name="Backstrom D."/>
            <person name="Juzokaite L."/>
            <person name="Vancaester E."/>
            <person name="Seitz K.W."/>
            <person name="Anantharaman K."/>
            <person name="Starnawski P."/>
            <person name="Kjeldsen K.U."/>
            <person name="Scott M.B."/>
            <person name="Nunoura T."/>
            <person name="Banfield J.F."/>
            <person name="Schramm A."/>
            <person name="Baker B.J."/>
            <person name="Spang A."/>
            <person name="Ettema T.J.G."/>
        </authorList>
    </citation>
    <scope>NUCLEOTIDE SEQUENCE</scope>
    <source>
        <strain evidence="5">LCB_4</strain>
    </source>
</reference>
<dbReference type="GO" id="GO:0005737">
    <property type="term" value="C:cytoplasm"/>
    <property type="evidence" value="ECO:0007669"/>
    <property type="project" value="TreeGrafter"/>
</dbReference>
<dbReference type="SUPFAM" id="SSF51338">
    <property type="entry name" value="Composite domain of metallo-dependent hydrolases"/>
    <property type="match status" value="1"/>
</dbReference>
<evidence type="ECO:0000259" key="4">
    <source>
        <dbReference type="Pfam" id="PF01979"/>
    </source>
</evidence>
<dbReference type="GO" id="GO:0004038">
    <property type="term" value="F:allantoinase activity"/>
    <property type="evidence" value="ECO:0007669"/>
    <property type="project" value="TreeGrafter"/>
</dbReference>
<reference evidence="5" key="2">
    <citation type="journal article" date="2022" name="Nat. Microbiol.">
        <title>A closed Candidatus Odinarchaeum chromosome exposes Asgard archaeal viruses.</title>
        <authorList>
            <person name="Tamarit D."/>
            <person name="Caceres E.F."/>
            <person name="Krupovic M."/>
            <person name="Nijland R."/>
            <person name="Eme L."/>
            <person name="Robinson N.P."/>
            <person name="Ettema T.J.G."/>
        </authorList>
    </citation>
    <scope>NUCLEOTIDE SEQUENCE</scope>
    <source>
        <strain evidence="5">LCB_4</strain>
    </source>
</reference>
<dbReference type="Gene3D" id="3.20.20.140">
    <property type="entry name" value="Metal-dependent hydrolases"/>
    <property type="match status" value="1"/>
</dbReference>
<proteinExistence type="predicted"/>
<accession>A0AAF0D303</accession>
<dbReference type="InterPro" id="IPR011059">
    <property type="entry name" value="Metal-dep_hydrolase_composite"/>
</dbReference>
<dbReference type="Gene3D" id="2.30.40.10">
    <property type="entry name" value="Urease, subunit C, domain 1"/>
    <property type="match status" value="1"/>
</dbReference>
<feature type="domain" description="Amidohydrolase-related" evidence="4">
    <location>
        <begin position="52"/>
        <end position="426"/>
    </location>
</feature>
<dbReference type="InterPro" id="IPR006680">
    <property type="entry name" value="Amidohydro-rel"/>
</dbReference>
<comment type="cofactor">
    <cofactor evidence="1">
        <name>Zn(2+)</name>
        <dbReference type="ChEBI" id="CHEBI:29105"/>
    </cofactor>
</comment>
<dbReference type="Proteomes" id="UP000186851">
    <property type="component" value="Chromosome"/>
</dbReference>
<organism evidence="5 6">
    <name type="scientific">Odinarchaeota yellowstonii (strain LCB_4)</name>
    <dbReference type="NCBI Taxonomy" id="1841599"/>
    <lineage>
        <taxon>Archaea</taxon>
        <taxon>Promethearchaeati</taxon>
        <taxon>Candidatus Odinarchaeota</taxon>
        <taxon>Candidatus Odinarchaeia</taxon>
        <taxon>Candidatus Odinarchaeales</taxon>
        <taxon>Candidatus Odinarchaeaceae</taxon>
        <taxon>Candidatus Odinarchaeum</taxon>
    </lineage>
</organism>
<sequence length="451" mass="49667">MTSDIRIINAKIATESGLIRGGVNISNGLITKISSNTRLDKADYSINAHGKILIPGVIDVHVHLRDLTQTHKETFKTGTSAAAAGGVTSVIDMPNNIPPANNLNTLNEKIQACSRQAIVNVGFYSGLPEDINEITKIAKIGVFGFKIYLNNPPPHINVLDKRILRDIAVNVASNNSRLLFHAEILDSPNINLNSPKNTAESEINDFLEIHNPSAEIKAIHYILDSLRNVNVKIHFCHITLADSIKIIKRESNNNLTSIEVTPHHLLLDFESIYKLGGVAKTVPPLRNNIQVKSLWETAIELEQADVIASDHAPHAPVEKTGCFSKIPPGIPGLETTLTLMFTKVLEGRLQLYKLLKLLCYNPAEIAGLERRGRILEGYYADLVLLDCGKEYKINPECFVSQAKYSPFEGFSVKCKVDKTIVNGKIVYESDIGVFDEGSAVILKPIINEMVT</sequence>
<dbReference type="InterPro" id="IPR032466">
    <property type="entry name" value="Metal_Hydrolase"/>
</dbReference>
<dbReference type="GO" id="GO:0046872">
    <property type="term" value="F:metal ion binding"/>
    <property type="evidence" value="ECO:0007669"/>
    <property type="project" value="UniProtKB-KW"/>
</dbReference>
<dbReference type="EMBL" id="CP091871">
    <property type="protein sequence ID" value="WEU40746.1"/>
    <property type="molecule type" value="Genomic_DNA"/>
</dbReference>